<dbReference type="Proteomes" id="UP000252355">
    <property type="component" value="Unassembled WGS sequence"/>
</dbReference>
<feature type="compositionally biased region" description="Pro residues" evidence="1">
    <location>
        <begin position="561"/>
        <end position="576"/>
    </location>
</feature>
<evidence type="ECO:0008006" key="4">
    <source>
        <dbReference type="Google" id="ProtNLM"/>
    </source>
</evidence>
<dbReference type="Gene3D" id="1.25.10.10">
    <property type="entry name" value="Leucine-rich Repeat Variant"/>
    <property type="match status" value="2"/>
</dbReference>
<organism evidence="2 3">
    <name type="scientific">Candidatus Ozemobacter sibiricus</name>
    <dbReference type="NCBI Taxonomy" id="2268124"/>
    <lineage>
        <taxon>Bacteria</taxon>
        <taxon>Candidatus Ozemobacteria</taxon>
        <taxon>Candidatus Ozemobacterales</taxon>
        <taxon>Candidatus Ozemobacteraceae</taxon>
        <taxon>Candidatus Ozemobacter</taxon>
    </lineage>
</organism>
<name>A0A367ZN89_9BACT</name>
<accession>A0A367ZN89</accession>
<dbReference type="PANTHER" id="PTHR12697:SF5">
    <property type="entry name" value="DEOXYHYPUSINE HYDROXYLASE"/>
    <property type="match status" value="1"/>
</dbReference>
<feature type="compositionally biased region" description="Low complexity" evidence="1">
    <location>
        <begin position="518"/>
        <end position="537"/>
    </location>
</feature>
<dbReference type="SMART" id="SM00567">
    <property type="entry name" value="EZ_HEAT"/>
    <property type="match status" value="4"/>
</dbReference>
<dbReference type="Pfam" id="PF13646">
    <property type="entry name" value="HEAT_2"/>
    <property type="match status" value="2"/>
</dbReference>
<dbReference type="SUPFAM" id="SSF48371">
    <property type="entry name" value="ARM repeat"/>
    <property type="match status" value="1"/>
</dbReference>
<dbReference type="PANTHER" id="PTHR12697">
    <property type="entry name" value="PBS LYASE HEAT-LIKE PROTEIN"/>
    <property type="match status" value="1"/>
</dbReference>
<comment type="caution">
    <text evidence="2">The sequence shown here is derived from an EMBL/GenBank/DDBJ whole genome shotgun (WGS) entry which is preliminary data.</text>
</comment>
<feature type="region of interest" description="Disordered" evidence="1">
    <location>
        <begin position="443"/>
        <end position="597"/>
    </location>
</feature>
<protein>
    <recommendedName>
        <fullName evidence="4">HEAT repeat domain-containing protein</fullName>
    </recommendedName>
</protein>
<dbReference type="GO" id="GO:0016491">
    <property type="term" value="F:oxidoreductase activity"/>
    <property type="evidence" value="ECO:0007669"/>
    <property type="project" value="TreeGrafter"/>
</dbReference>
<proteinExistence type="predicted"/>
<dbReference type="InterPro" id="IPR004155">
    <property type="entry name" value="PBS_lyase_HEAT"/>
</dbReference>
<dbReference type="EMBL" id="QOQW01000011">
    <property type="protein sequence ID" value="RCK79595.1"/>
    <property type="molecule type" value="Genomic_DNA"/>
</dbReference>
<dbReference type="InterPro" id="IPR011989">
    <property type="entry name" value="ARM-like"/>
</dbReference>
<evidence type="ECO:0000256" key="1">
    <source>
        <dbReference type="SAM" id="MobiDB-lite"/>
    </source>
</evidence>
<dbReference type="InterPro" id="IPR016024">
    <property type="entry name" value="ARM-type_fold"/>
</dbReference>
<gene>
    <name evidence="2" type="ORF">OZSIB_4067</name>
</gene>
<feature type="compositionally biased region" description="Basic and acidic residues" evidence="1">
    <location>
        <begin position="583"/>
        <end position="597"/>
    </location>
</feature>
<evidence type="ECO:0000313" key="2">
    <source>
        <dbReference type="EMBL" id="RCK79595.1"/>
    </source>
</evidence>
<dbReference type="AlphaFoldDB" id="A0A367ZN89"/>
<sequence>MLKPIELADLLERYERFLIHYAVGVFRLLGDNYPSIESRLLGIIKGTAFPMPIDVFTRHLERLSDPELIRRKALEGLLERYRLHRTLLAFIGDGVSPEMAERPLVEMTEKGEASERAFAIVTLAGQGQAKARETLLTEFESWSRALRWGTIIILDALGGIEWQPLFQANLEDAEPDVARVAIAAIGRTGTASASAKLQSLLGHASETIVIAAIQTLAQLRDPHAVPALKELARTTTNHRIRATIMSAFGDFQDATTMGPLLEAFDSSDPRTRANAVLAVKRRLLSLGHPDEAIVARLKAMLADPDHRVRADTAQALWELGHQDGLPVIAAMLKSPAEPDRTSGAYLCGKLKLTQFTDQLAALTDDRSWNVRKTAALALLALGPNGLLVLQTLMYHGTPDQQVCAAYATGLAEDPDGVNALMAQSRSGTEMAEMATDLLLRLARPTGGGSWTDPNQDGVAPGSRPSPSLQAAPTFDPAPPPTPPTAFDRPAMGRPGATADETSDHLRASADLPALSEQPAGPSISAAGSPPSSYATSPLRSSTEDLLPPSRPWEDDPARLDPAPPAPRPPFSVPSPGSPSVDADPDRPADPDLPVSER</sequence>
<evidence type="ECO:0000313" key="3">
    <source>
        <dbReference type="Proteomes" id="UP000252355"/>
    </source>
</evidence>
<reference evidence="2 3" key="1">
    <citation type="submission" date="2018-05" db="EMBL/GenBank/DDBJ databases">
        <title>A metagenomic window into the 2 km-deep terrestrial subsurface aquifer revealed taxonomically and functionally diverse microbial community comprising novel uncultured bacterial lineages.</title>
        <authorList>
            <person name="Kadnikov V.V."/>
            <person name="Mardanov A.V."/>
            <person name="Beletsky A.V."/>
            <person name="Banks D."/>
            <person name="Pimenov N.V."/>
            <person name="Frank Y.A."/>
            <person name="Karnachuk O.V."/>
            <person name="Ravin N.V."/>
        </authorList>
    </citation>
    <scope>NUCLEOTIDE SEQUENCE [LARGE SCALE GENOMIC DNA]</scope>
    <source>
        <strain evidence="2">BY5</strain>
    </source>
</reference>